<dbReference type="Proteomes" id="UP001595740">
    <property type="component" value="Unassembled WGS sequence"/>
</dbReference>
<protein>
    <submittedName>
        <fullName evidence="9">Amino acid adenylation domain-containing protein</fullName>
    </submittedName>
</protein>
<comment type="caution">
    <text evidence="9">The sequence shown here is derived from an EMBL/GenBank/DDBJ whole genome shotgun (WGS) entry which is preliminary data.</text>
</comment>
<dbReference type="SMART" id="SM00827">
    <property type="entry name" value="PKS_AT"/>
    <property type="match status" value="1"/>
</dbReference>
<dbReference type="InterPro" id="IPR001227">
    <property type="entry name" value="Ac_transferase_dom_sf"/>
</dbReference>
<dbReference type="PROSITE" id="PS00455">
    <property type="entry name" value="AMP_BINDING"/>
    <property type="match status" value="1"/>
</dbReference>
<dbReference type="RefSeq" id="WP_386757123.1">
    <property type="nucleotide sequence ID" value="NZ_JBHRXK010000001.1"/>
</dbReference>
<dbReference type="InterPro" id="IPR010071">
    <property type="entry name" value="AA_adenyl_dom"/>
</dbReference>
<dbReference type="Gene3D" id="3.30.559.30">
    <property type="entry name" value="Nonribosomal peptide synthetase, condensation domain"/>
    <property type="match status" value="1"/>
</dbReference>
<dbReference type="Gene3D" id="1.10.1200.10">
    <property type="entry name" value="ACP-like"/>
    <property type="match status" value="2"/>
</dbReference>
<organism evidence="9 10">
    <name type="scientific">Lysobacter cavernae</name>
    <dbReference type="NCBI Taxonomy" id="1685901"/>
    <lineage>
        <taxon>Bacteria</taxon>
        <taxon>Pseudomonadati</taxon>
        <taxon>Pseudomonadota</taxon>
        <taxon>Gammaproteobacteria</taxon>
        <taxon>Lysobacterales</taxon>
        <taxon>Lysobacteraceae</taxon>
        <taxon>Lysobacter</taxon>
    </lineage>
</organism>
<dbReference type="SUPFAM" id="SSF53383">
    <property type="entry name" value="PLP-dependent transferases"/>
    <property type="match status" value="1"/>
</dbReference>
<dbReference type="InterPro" id="IPR049704">
    <property type="entry name" value="Aminotrans_3_PPA_site"/>
</dbReference>
<dbReference type="InterPro" id="IPR006162">
    <property type="entry name" value="Ppantetheine_attach_site"/>
</dbReference>
<dbReference type="PROSITE" id="PS50075">
    <property type="entry name" value="CARRIER"/>
    <property type="match status" value="2"/>
</dbReference>
<dbReference type="Gene3D" id="2.30.38.10">
    <property type="entry name" value="Luciferase, Domain 3"/>
    <property type="match status" value="1"/>
</dbReference>
<dbReference type="PROSITE" id="PS52004">
    <property type="entry name" value="KS3_2"/>
    <property type="match status" value="1"/>
</dbReference>
<dbReference type="PANTHER" id="PTHR43775:SF51">
    <property type="entry name" value="INACTIVE PHENOLPHTHIOCEROL SYNTHESIS POLYKETIDE SYNTHASE TYPE I PKS1-RELATED"/>
    <property type="match status" value="1"/>
</dbReference>
<evidence type="ECO:0000259" key="8">
    <source>
        <dbReference type="PROSITE" id="PS52004"/>
    </source>
</evidence>
<dbReference type="InterPro" id="IPR020841">
    <property type="entry name" value="PKS_Beta-ketoAc_synthase_dom"/>
</dbReference>
<dbReference type="SUPFAM" id="SSF47336">
    <property type="entry name" value="ACP-like"/>
    <property type="match status" value="2"/>
</dbReference>
<dbReference type="InterPro" id="IPR000873">
    <property type="entry name" value="AMP-dep_synth/lig_dom"/>
</dbReference>
<dbReference type="PROSITE" id="PS00606">
    <property type="entry name" value="KS3_1"/>
    <property type="match status" value="1"/>
</dbReference>
<evidence type="ECO:0000256" key="5">
    <source>
        <dbReference type="ARBA" id="ARBA00022679"/>
    </source>
</evidence>
<dbReference type="InterPro" id="IPR018201">
    <property type="entry name" value="Ketoacyl_synth_AS"/>
</dbReference>
<dbReference type="InterPro" id="IPR016035">
    <property type="entry name" value="Acyl_Trfase/lysoPLipase"/>
</dbReference>
<dbReference type="Gene3D" id="3.40.366.10">
    <property type="entry name" value="Malonyl-Coenzyme A Acyl Carrier Protein, domain 2"/>
    <property type="match status" value="1"/>
</dbReference>
<dbReference type="InterPro" id="IPR025110">
    <property type="entry name" value="AMP-bd_C"/>
</dbReference>
<dbReference type="Pfam" id="PF22621">
    <property type="entry name" value="CurL-like_PKS_C"/>
    <property type="match status" value="1"/>
</dbReference>
<dbReference type="InterPro" id="IPR014030">
    <property type="entry name" value="Ketoacyl_synth_N"/>
</dbReference>
<dbReference type="InterPro" id="IPR015421">
    <property type="entry name" value="PyrdxlP-dep_Trfase_major"/>
</dbReference>
<comment type="cofactor">
    <cofactor evidence="1">
        <name>pyridoxal 5'-phosphate</name>
        <dbReference type="ChEBI" id="CHEBI:597326"/>
    </cofactor>
</comment>
<dbReference type="NCBIfam" id="TIGR01733">
    <property type="entry name" value="AA-adenyl-dom"/>
    <property type="match status" value="1"/>
</dbReference>
<dbReference type="EMBL" id="JBHRXK010000001">
    <property type="protein sequence ID" value="MFC3549825.1"/>
    <property type="molecule type" value="Genomic_DNA"/>
</dbReference>
<dbReference type="SMART" id="SM00825">
    <property type="entry name" value="PKS_KS"/>
    <property type="match status" value="1"/>
</dbReference>
<dbReference type="Pfam" id="PF00698">
    <property type="entry name" value="Acyl_transf_1"/>
    <property type="match status" value="1"/>
</dbReference>
<dbReference type="InterPro" id="IPR016036">
    <property type="entry name" value="Malonyl_transacylase_ACP-bd"/>
</dbReference>
<dbReference type="Gene3D" id="3.40.47.10">
    <property type="match status" value="1"/>
</dbReference>
<evidence type="ECO:0000259" key="7">
    <source>
        <dbReference type="PROSITE" id="PS50075"/>
    </source>
</evidence>
<sequence length="2433" mass="258549">MNIERAPAAAQLTEATPLLEVLPLRGGRDDGAWQHLRVALDPSVFAALTEAVQSVAATPVAFVCTALALVESRLTGADTVLMTAGDASNVRQLAVAVSGGSTCAAWLDETAEALRQAPAMTQTTTWAVLAGDVGADAAETLDSVSHSLWTLCLRERVLEVKFKAPLTVDAVALMAACTQRVLRALAAGHAALDEVDVLDPDERRRQLFEWNDTAVPRSVQDTVHGRFARICQTHPDALAVVDAQSSLSFAELDRRADALARQLHGSGVRPGGVVAVALERSVAAVVAVLGVLKAGAAYLPLDATQPPERLAFMLDDAGARVAVVDDDHPALPLPAAIFRVAVGQPPQTWSKTEDIHSRGDSLAYVMYTSGSTGTPKGVEVCHRSILRLVCDVDYIELGPDTRMLHAAPLGFDASTLELWGPLLNGGCVVVHDQAMPTGAGLAATISRHGVTTAWLTAALFNTVVDEDPRQLSGLSELFTGGEALSVDHVRRMRRAAPATRLRNGYGPTECTTFTCTHAIDEVEEGAASIPIGRPIADTRVYVLNARRQPVPVGVLGELYVGGAGVARGYLKRPELTAERFVTDPFGRPGDCLYRTGDLVRYRPDGVIEFVGRSDTQVKIRGYRIELSEIEAALAQHPGVQSCAVVARADPAGEKRLLAYVVAMPGATSPTAPALRAHLAATLPDFMLPARYLLLPMMPLTRNGKLDRQALPAPDRSRPELAATYEPPLGASEQRLCTAFAAQLDLERVGRHDNFFELGGNSLLALRLLEQLRGGRGSGIAATTLFQYPTPAALAAALDGAAAQAVDTTRLARTPARHEGAEPIAIIAMAGRFPGAADVEAFWQNLCDGRDSITVFRSDELDPGVSDADRNDPAYVPARGVIGGVEQFDAAFFGISPKEAELMDPQQRIFLELCWECLERGGHVPDATPGPVGVFAGMYNATYFQRHVAARPDLIAKLGAFQVMLDNEKDYIATRVAHKLNLTGPAISVHTACSTSLVAICQAVASLRAGACDMALAGGASVTCPPRSGYLYQEGSMLSPDGHTRSFDARAQGTVFSDGAAVVLLKRLSDAIADGNPVHAVIRGGAVNNDGGGKASFTAPSSDGQAAVIAMALDDAGVEARSIGYVEAHGTATPLGDPIEIEGLVKAFRRSTSDTGFCRIGSVKSNIGHTVTAAGAAGVIKTALALQQHTIPATVHFQSGNPVIDFAGSPFVVNAGLDEWRSDGMPRRAGVSSFGVGGTNAHVVLEEAPPLPASEPAQGPQLLVLSARTPTALGQAAAQLADHLQAQPESNLADVAWTLATGRKAFAHRVTVVADSVDDAVAALRSPDTEAAVARSRPARHSDVVFLFPGQGATYAGMGRELYATEPAFREAFDECANSLRDELGFDLRERVFSDDPQALLPTAVMQPATFAIEYSLARLWMSFGLTPAAMIGHSVGEFVAATLAGVFTLPDALRLVARRGALMQAQPGGSMLSVRLALDALLPRLPAALSLAAENAPGNCVVAGANEAIAQFQAQLDAEGIACRALRTSHAFHSAMMEPVVAPFLAEVAAVARAAPQLPLVSTVSGDWLDAANATSPEYWARHLREPVRFAAALGRVLDVPARVLLEVGPRATLSALSRQHPDTQKHHIAAIASLSDTPHAEPANIRTAAGQLWMRGAALDPAVFDSRGLRRRLRLPTYPFERQRYWIEAAVAASNVVAHPAIAAPAALETVMPHAVTSLPAASTATPATDRRPRLIAQLKQVFEDVAGFDLADADTEANFIELGLDSLMLTQVALQLQKSFAVPITFRQLMGEGGSLARLATMLDAQLPPDAMAPADAAAQGFPVSTTPSLQVLPVSAPSITAVTLAAGAGDDYVRQVIAQQMQLMAQQLALLTGQGAGAAAATPVPVMAAAAPATPPQTASAAEASDEEAALAHTRYDVKKAFGAIARIDNNARFELSERQRGKLDAFIDRYVARTAKSKAYTQAHRARMADPRVVNGFRPLLKEIVYQIVIERSKGAHLHDLDGNDYVDALNGFGMSLFGWQPEFVLDAVRRQLELGYEIGPQHPLAGEVAQLVCEVTGHDRAALCNTGSEAVLGALRIARTVTGRETVVLFTGAYHGIIDEMIVRGTRKLRAVPAAPGILRNTAEHVLVLDYGTPESLQIIRERAHEIAAVLVEPVQSRRPDFQPREFLHELRQITRDNGALLVFDEVVTGFRAHPGGAQAVFGLQADLATYGKVVGGGYPIGVIAGRREFMDALDGGHWQFGDDSMPTVGVTYFAGTFVRHPLALAAAHAVLTHIKEQGAPLQERLNARATAMAVELNAFCADHGAPIEVRHFASVWKTFFLEDHPLQDLLFAMMRSRGVHILDNFPCFLTTAHSEADFQRIIQAFKDSVIELQEAEFLPRRSATPRTVMDAARPAVAGARLGREPDGRPAWFVPHPEQAGKYVKVGG</sequence>
<reference evidence="10" key="1">
    <citation type="journal article" date="2019" name="Int. J. Syst. Evol. Microbiol.">
        <title>The Global Catalogue of Microorganisms (GCM) 10K type strain sequencing project: providing services to taxonomists for standard genome sequencing and annotation.</title>
        <authorList>
            <consortium name="The Broad Institute Genomics Platform"/>
            <consortium name="The Broad Institute Genome Sequencing Center for Infectious Disease"/>
            <person name="Wu L."/>
            <person name="Ma J."/>
        </authorList>
    </citation>
    <scope>NUCLEOTIDE SEQUENCE [LARGE SCALE GENOMIC DNA]</scope>
    <source>
        <strain evidence="10">KCTC 42875</strain>
    </source>
</reference>
<name>A0ABV7RJX8_9GAMM</name>
<dbReference type="InterPro" id="IPR005814">
    <property type="entry name" value="Aminotrans_3"/>
</dbReference>
<dbReference type="InterPro" id="IPR015422">
    <property type="entry name" value="PyrdxlP-dep_Trfase_small"/>
</dbReference>
<dbReference type="InterPro" id="IPR009081">
    <property type="entry name" value="PP-bd_ACP"/>
</dbReference>
<evidence type="ECO:0000256" key="4">
    <source>
        <dbReference type="ARBA" id="ARBA00022553"/>
    </source>
</evidence>
<keyword evidence="10" id="KW-1185">Reference proteome</keyword>
<evidence type="ECO:0000313" key="10">
    <source>
        <dbReference type="Proteomes" id="UP001595740"/>
    </source>
</evidence>
<dbReference type="InterPro" id="IPR020806">
    <property type="entry name" value="PKS_PP-bd"/>
</dbReference>
<dbReference type="Gene3D" id="3.40.640.10">
    <property type="entry name" value="Type I PLP-dependent aspartate aminotransferase-like (Major domain)"/>
    <property type="match status" value="1"/>
</dbReference>
<evidence type="ECO:0000256" key="6">
    <source>
        <dbReference type="ARBA" id="ARBA00022898"/>
    </source>
</evidence>
<dbReference type="PROSITE" id="PS00012">
    <property type="entry name" value="PHOSPHOPANTETHEINE"/>
    <property type="match status" value="1"/>
</dbReference>
<dbReference type="Pfam" id="PF02801">
    <property type="entry name" value="Ketoacyl-synt_C"/>
    <property type="match status" value="1"/>
</dbReference>
<feature type="domain" description="Ketosynthase family 3 (KS3)" evidence="8">
    <location>
        <begin position="820"/>
        <end position="1246"/>
    </location>
</feature>
<dbReference type="Pfam" id="PF00109">
    <property type="entry name" value="ketoacyl-synt"/>
    <property type="match status" value="1"/>
</dbReference>
<evidence type="ECO:0000313" key="9">
    <source>
        <dbReference type="EMBL" id="MFC3549825.1"/>
    </source>
</evidence>
<feature type="domain" description="Carrier" evidence="7">
    <location>
        <begin position="1727"/>
        <end position="1809"/>
    </location>
</feature>
<dbReference type="SUPFAM" id="SSF55048">
    <property type="entry name" value="Probable ACP-binding domain of malonyl-CoA ACP transacylase"/>
    <property type="match status" value="1"/>
</dbReference>
<dbReference type="InterPro" id="IPR016039">
    <property type="entry name" value="Thiolase-like"/>
</dbReference>
<dbReference type="InterPro" id="IPR036736">
    <property type="entry name" value="ACP-like_sf"/>
</dbReference>
<accession>A0ABV7RJX8</accession>
<evidence type="ECO:0000256" key="3">
    <source>
        <dbReference type="ARBA" id="ARBA00022450"/>
    </source>
</evidence>
<dbReference type="Pfam" id="PF00202">
    <property type="entry name" value="Aminotran_3"/>
    <property type="match status" value="1"/>
</dbReference>
<dbReference type="Gene3D" id="3.30.70.3290">
    <property type="match status" value="1"/>
</dbReference>
<dbReference type="SMART" id="SM00823">
    <property type="entry name" value="PKS_PP"/>
    <property type="match status" value="2"/>
</dbReference>
<dbReference type="Pfam" id="PF00501">
    <property type="entry name" value="AMP-binding"/>
    <property type="match status" value="1"/>
</dbReference>
<dbReference type="InterPro" id="IPR020845">
    <property type="entry name" value="AMP-binding_CS"/>
</dbReference>
<dbReference type="Pfam" id="PF00550">
    <property type="entry name" value="PP-binding"/>
    <property type="match status" value="2"/>
</dbReference>
<dbReference type="SUPFAM" id="SSF52777">
    <property type="entry name" value="CoA-dependent acyltransferases"/>
    <property type="match status" value="1"/>
</dbReference>
<dbReference type="Pfam" id="PF13193">
    <property type="entry name" value="AMP-binding_C"/>
    <property type="match status" value="1"/>
</dbReference>
<dbReference type="Gene3D" id="3.30.300.30">
    <property type="match status" value="1"/>
</dbReference>
<proteinExistence type="predicted"/>
<keyword evidence="4" id="KW-0597">Phosphoprotein</keyword>
<dbReference type="SUPFAM" id="SSF52151">
    <property type="entry name" value="FabD/lysophospholipase-like"/>
    <property type="match status" value="1"/>
</dbReference>
<evidence type="ECO:0000256" key="2">
    <source>
        <dbReference type="ARBA" id="ARBA00005194"/>
    </source>
</evidence>
<dbReference type="InterPro" id="IPR045851">
    <property type="entry name" value="AMP-bd_C_sf"/>
</dbReference>
<dbReference type="PANTHER" id="PTHR43775">
    <property type="entry name" value="FATTY ACID SYNTHASE"/>
    <property type="match status" value="1"/>
</dbReference>
<dbReference type="PROSITE" id="PS00600">
    <property type="entry name" value="AA_TRANSFER_CLASS_3"/>
    <property type="match status" value="1"/>
</dbReference>
<dbReference type="Gene3D" id="3.40.50.980">
    <property type="match status" value="2"/>
</dbReference>
<keyword evidence="6" id="KW-0663">Pyridoxal phosphate</keyword>
<dbReference type="InterPro" id="IPR014031">
    <property type="entry name" value="Ketoacyl_synth_C"/>
</dbReference>
<gene>
    <name evidence="9" type="ORF">ACFOLC_02225</name>
</gene>
<dbReference type="SUPFAM" id="SSF56801">
    <property type="entry name" value="Acetyl-CoA synthetase-like"/>
    <property type="match status" value="1"/>
</dbReference>
<dbReference type="InterPro" id="IPR050091">
    <property type="entry name" value="PKS_NRPS_Biosynth_Enz"/>
</dbReference>
<evidence type="ECO:0000256" key="1">
    <source>
        <dbReference type="ARBA" id="ARBA00001933"/>
    </source>
</evidence>
<dbReference type="InterPro" id="IPR014043">
    <property type="entry name" value="Acyl_transferase_dom"/>
</dbReference>
<keyword evidence="5" id="KW-0808">Transferase</keyword>
<dbReference type="SUPFAM" id="SSF53901">
    <property type="entry name" value="Thiolase-like"/>
    <property type="match status" value="1"/>
</dbReference>
<comment type="pathway">
    <text evidence="2">Lipid metabolism; fatty acid biosynthesis.</text>
</comment>
<dbReference type="CDD" id="cd00833">
    <property type="entry name" value="PKS"/>
    <property type="match status" value="1"/>
</dbReference>
<dbReference type="InterPro" id="IPR015424">
    <property type="entry name" value="PyrdxlP-dep_Trfase"/>
</dbReference>
<dbReference type="CDD" id="cd12117">
    <property type="entry name" value="A_NRPS_Srf_like"/>
    <property type="match status" value="1"/>
</dbReference>
<feature type="domain" description="Carrier" evidence="7">
    <location>
        <begin position="726"/>
        <end position="801"/>
    </location>
</feature>
<keyword evidence="3" id="KW-0596">Phosphopantetheine</keyword>
<dbReference type="Gene3D" id="3.90.1150.10">
    <property type="entry name" value="Aspartate Aminotransferase, domain 1"/>
    <property type="match status" value="1"/>
</dbReference>